<dbReference type="Gene3D" id="2.80.10.50">
    <property type="match status" value="2"/>
</dbReference>
<feature type="domain" description="Ricin B lectin" evidence="1">
    <location>
        <begin position="376"/>
        <end position="461"/>
    </location>
</feature>
<dbReference type="PROSITE" id="PS50231">
    <property type="entry name" value="RICIN_B_LECTIN"/>
    <property type="match status" value="1"/>
</dbReference>
<protein>
    <submittedName>
        <fullName evidence="2">Ricin-type beta-trefoil lectin protein</fullName>
    </submittedName>
</protein>
<name>A0A327QNL1_9BACT</name>
<dbReference type="AlphaFoldDB" id="A0A327QNL1"/>
<dbReference type="OrthoDB" id="631492at2"/>
<evidence type="ECO:0000313" key="2">
    <source>
        <dbReference type="EMBL" id="RAJ05284.1"/>
    </source>
</evidence>
<feature type="domain" description="Ricin B lectin" evidence="1">
    <location>
        <begin position="467"/>
        <end position="525"/>
    </location>
</feature>
<dbReference type="CDD" id="cd00161">
    <property type="entry name" value="beta-trefoil_Ricin-like"/>
    <property type="match status" value="1"/>
</dbReference>
<dbReference type="EMBL" id="QLLL01000004">
    <property type="protein sequence ID" value="RAJ05284.1"/>
    <property type="molecule type" value="Genomic_DNA"/>
</dbReference>
<reference evidence="2 3" key="1">
    <citation type="submission" date="2018-06" db="EMBL/GenBank/DDBJ databases">
        <title>Genomic Encyclopedia of Archaeal and Bacterial Type Strains, Phase II (KMG-II): from individual species to whole genera.</title>
        <authorList>
            <person name="Goeker M."/>
        </authorList>
    </citation>
    <scope>NUCLEOTIDE SEQUENCE [LARGE SCALE GENOMIC DNA]</scope>
    <source>
        <strain evidence="2 3">DSM 23857</strain>
    </source>
</reference>
<accession>A0A327QNL1</accession>
<dbReference type="GO" id="GO:0030246">
    <property type="term" value="F:carbohydrate binding"/>
    <property type="evidence" value="ECO:0007669"/>
    <property type="project" value="UniProtKB-KW"/>
</dbReference>
<dbReference type="InterPro" id="IPR035992">
    <property type="entry name" value="Ricin_B-like_lectins"/>
</dbReference>
<dbReference type="SUPFAM" id="SSF50370">
    <property type="entry name" value="Ricin B-like lectins"/>
    <property type="match status" value="1"/>
</dbReference>
<comment type="caution">
    <text evidence="2">The sequence shown here is derived from an EMBL/GenBank/DDBJ whole genome shotgun (WGS) entry which is preliminary data.</text>
</comment>
<keyword evidence="2" id="KW-0430">Lectin</keyword>
<dbReference type="Proteomes" id="UP000249547">
    <property type="component" value="Unassembled WGS sequence"/>
</dbReference>
<evidence type="ECO:0000259" key="1">
    <source>
        <dbReference type="Pfam" id="PF14200"/>
    </source>
</evidence>
<keyword evidence="3" id="KW-1185">Reference proteome</keyword>
<dbReference type="RefSeq" id="WP_111597889.1">
    <property type="nucleotide sequence ID" value="NZ_QLLL01000004.1"/>
</dbReference>
<organism evidence="2 3">
    <name type="scientific">Chitinophaga skermanii</name>
    <dbReference type="NCBI Taxonomy" id="331697"/>
    <lineage>
        <taxon>Bacteria</taxon>
        <taxon>Pseudomonadati</taxon>
        <taxon>Bacteroidota</taxon>
        <taxon>Chitinophagia</taxon>
        <taxon>Chitinophagales</taxon>
        <taxon>Chitinophagaceae</taxon>
        <taxon>Chitinophaga</taxon>
    </lineage>
</organism>
<sequence length="526" mass="58395">MKKKFTLYVVLLMVGGIFSTNTLFAQISAQLEPYFERYTNFITSNKQDSIVLFAQRTKMVKDTARLKTRLAAAFSGKTFSHFNFLVVGGYGSNTPVRSSRGDEGSDLDLNLLFKINNGIAATISAYTFKEQVKQWLQLVFPNTANSTYQFEMKDPVVAIKADTTFPDGSNLVYHMDIGSFNQLNVPHNPACLPANLCSEMAWGRNSDNAVEDPATWNETASPGFVNSFNTKFPVTTVAGNKVLSVCKIFKFWNKTANYSATDDDIPPSLSYLVASYYWAPTYAAPPYRLQQLIAVVDSLRKNVFNNNCTNVAGATLNVPFYTSTNANLLNKMSETGLRTFCNSLQKLSDTLHFVAAQTSLPRALQALSNVLPYFNNAPAGTFKLVSVNSSQIVSPKNDGTGWGDTLVQYTNTSANTRKWTLGNIQLLPNGQTYYIISNAQSGLVIDNPYSSLTAGTPMTQYGYNNGDNQKWEITFIGYDASNRQIYQIKNKKSGLLLDVEYPWGTGARIIQWPSNGGDNQQWYLEQ</sequence>
<evidence type="ECO:0000313" key="3">
    <source>
        <dbReference type="Proteomes" id="UP000249547"/>
    </source>
</evidence>
<dbReference type="InterPro" id="IPR000772">
    <property type="entry name" value="Ricin_B_lectin"/>
</dbReference>
<gene>
    <name evidence="2" type="ORF">LX64_02441</name>
</gene>
<proteinExistence type="predicted"/>
<dbReference type="Pfam" id="PF14200">
    <property type="entry name" value="RicinB_lectin_2"/>
    <property type="match status" value="2"/>
</dbReference>